<dbReference type="GO" id="GO:0016208">
    <property type="term" value="F:AMP binding"/>
    <property type="evidence" value="ECO:0007669"/>
    <property type="project" value="TreeGrafter"/>
</dbReference>
<evidence type="ECO:0000256" key="9">
    <source>
        <dbReference type="ARBA" id="ARBA00022741"/>
    </source>
</evidence>
<dbReference type="PANTHER" id="PTHR13697">
    <property type="entry name" value="PHOSPHOFRUCTOKINASE"/>
    <property type="match status" value="1"/>
</dbReference>
<protein>
    <recommendedName>
        <fullName evidence="15">ATP-dependent 6-phosphofructokinase</fullName>
        <shortName evidence="15">ATP-PFK</shortName>
        <shortName evidence="15">Phosphofructokinase</shortName>
        <ecNumber evidence="15">2.7.1.11</ecNumber>
    </recommendedName>
    <alternativeName>
        <fullName evidence="15">Phosphohexokinase</fullName>
    </alternativeName>
</protein>
<evidence type="ECO:0000256" key="1">
    <source>
        <dbReference type="ARBA" id="ARBA00001946"/>
    </source>
</evidence>
<feature type="binding site" description="in other chain" evidence="15">
    <location>
        <position position="788"/>
    </location>
    <ligand>
        <name>beta-D-fructose 2,6-bisphosphate</name>
        <dbReference type="ChEBI" id="CHEBI:58579"/>
        <note>allosteric activator; ligand shared between dimeric partners</note>
    </ligand>
</feature>
<gene>
    <name evidence="18" type="ORF">DME_LOCUS8669</name>
</gene>
<dbReference type="Gene3D" id="3.40.50.450">
    <property type="match status" value="2"/>
</dbReference>
<dbReference type="GO" id="GO:0006002">
    <property type="term" value="P:fructose 6-phosphate metabolic process"/>
    <property type="evidence" value="ECO:0007669"/>
    <property type="project" value="InterPro"/>
</dbReference>
<evidence type="ECO:0000313" key="19">
    <source>
        <dbReference type="Proteomes" id="UP000038040"/>
    </source>
</evidence>
<feature type="binding site" description="in other chain" evidence="15">
    <location>
        <position position="522"/>
    </location>
    <ligand>
        <name>beta-D-fructose 2,6-bisphosphate</name>
        <dbReference type="ChEBI" id="CHEBI:58579"/>
        <note>allosteric activator; ligand shared between dimeric partners</note>
    </ligand>
</feature>
<feature type="domain" description="Phosphofructokinase" evidence="17">
    <location>
        <begin position="453"/>
        <end position="737"/>
    </location>
</feature>
<comment type="cofactor">
    <cofactor evidence="1 15">
        <name>Mg(2+)</name>
        <dbReference type="ChEBI" id="CHEBI:18420"/>
    </cofactor>
</comment>
<evidence type="ECO:0000256" key="7">
    <source>
        <dbReference type="ARBA" id="ARBA00022679"/>
    </source>
</evidence>
<keyword evidence="8 15" id="KW-0479">Metal-binding</keyword>
<dbReference type="Proteomes" id="UP000038040">
    <property type="component" value="Unplaced"/>
</dbReference>
<feature type="binding site" evidence="15">
    <location>
        <position position="248"/>
    </location>
    <ligand>
        <name>substrate</name>
        <note>ligand shared between dimeric partners</note>
    </ligand>
</feature>
<feature type="binding site" description="in other chain" evidence="15">
    <location>
        <begin position="255"/>
        <end position="257"/>
    </location>
    <ligand>
        <name>substrate</name>
        <note>ligand shared between dimeric partners</note>
    </ligand>
</feature>
<dbReference type="GO" id="GO:0048029">
    <property type="term" value="F:monosaccharide binding"/>
    <property type="evidence" value="ECO:0007669"/>
    <property type="project" value="TreeGrafter"/>
</dbReference>
<reference evidence="18 20" key="2">
    <citation type="submission" date="2018-11" db="EMBL/GenBank/DDBJ databases">
        <authorList>
            <consortium name="Pathogen Informatics"/>
        </authorList>
    </citation>
    <scope>NUCLEOTIDE SEQUENCE [LARGE SCALE GENOMIC DNA]</scope>
</reference>
<dbReference type="GO" id="GO:0030388">
    <property type="term" value="P:fructose 1,6-bisphosphate metabolic process"/>
    <property type="evidence" value="ECO:0007669"/>
    <property type="project" value="TreeGrafter"/>
</dbReference>
<keyword evidence="13 15" id="KW-0324">Glycolysis</keyword>
<feature type="binding site" evidence="15">
    <location>
        <position position="339"/>
    </location>
    <ligand>
        <name>substrate</name>
        <note>ligand shared between dimeric partners</note>
    </ligand>
</feature>
<evidence type="ECO:0000313" key="20">
    <source>
        <dbReference type="Proteomes" id="UP000274756"/>
    </source>
</evidence>
<feature type="region of interest" description="N-terminal catalytic PFK domain 1" evidence="15">
    <location>
        <begin position="1"/>
        <end position="437"/>
    </location>
</feature>
<evidence type="ECO:0000256" key="11">
    <source>
        <dbReference type="ARBA" id="ARBA00022840"/>
    </source>
</evidence>
<evidence type="ECO:0000256" key="10">
    <source>
        <dbReference type="ARBA" id="ARBA00022777"/>
    </source>
</evidence>
<keyword evidence="10 15" id="KW-0418">Kinase</keyword>
<feature type="binding site" description="in other chain" evidence="15">
    <location>
        <begin position="579"/>
        <end position="583"/>
    </location>
    <ligand>
        <name>beta-D-fructose 2,6-bisphosphate</name>
        <dbReference type="ChEBI" id="CHEBI:58579"/>
        <note>allosteric activator; ligand shared between dimeric partners</note>
    </ligand>
</feature>
<dbReference type="PANTHER" id="PTHR13697:SF4">
    <property type="entry name" value="ATP-DEPENDENT 6-PHOSPHOFRUCTOKINASE"/>
    <property type="match status" value="1"/>
</dbReference>
<keyword evidence="20" id="KW-1185">Reference proteome</keyword>
<evidence type="ECO:0000256" key="5">
    <source>
        <dbReference type="ARBA" id="ARBA00022490"/>
    </source>
</evidence>
<comment type="activity regulation">
    <text evidence="15">Allosterically activated by ADP, AMP, or fructose 2,6-bisphosphate, and allosterically inhibited by ATP or citrate.</text>
</comment>
<dbReference type="GO" id="GO:0005945">
    <property type="term" value="C:6-phosphofructokinase complex"/>
    <property type="evidence" value="ECO:0007669"/>
    <property type="project" value="TreeGrafter"/>
</dbReference>
<feature type="binding site" evidence="15">
    <location>
        <begin position="165"/>
        <end position="168"/>
    </location>
    <ligand>
        <name>ATP</name>
        <dbReference type="ChEBI" id="CHEBI:30616"/>
    </ligand>
</feature>
<feature type="binding site" evidence="15">
    <location>
        <position position="706"/>
    </location>
    <ligand>
        <name>beta-D-fructose 2,6-bisphosphate</name>
        <dbReference type="ChEBI" id="CHEBI:58579"/>
        <note>allosteric activator; ligand shared between dimeric partners</note>
    </ligand>
</feature>
<sequence length="828" mass="90963">MAQALSFANDGTRLVFAEDDIDAHSPSHDGQRSGRHGKCRADSIIPTAGKEGTILAPNTYKGQSIAVFTSGGDAPGMNSAVRSVVRMGIYLGCRVYFIYEGYQGMVDGGEYIKLAEWDSVSDIIQKGGTIIGSARCKEFRERSGRLAAAANLIRYNITNLVCIGGDGSLTGANLFRQEWPELVQELVNTGKVTAEKAKQCSNIQIVGLVGSIDNDFCGTDMTIGTDTALHRITEAIDSVISTAQSHQRSFVIEVMGRHCGYLALVAALATEADFCFIPEWPPPTNWPQVLCDKLQMMRGEGSRLNIIIVAEGAIDREGRPITTNEVMTTIKQRLHYDTRVTVLGHVQRGGSPSAFDRLLGCRMGAEAVTALMEMTPESEPCVVSIDGNSIVRVPLMECVLRTQAVQKAMNEYDWDSAVRLRGRSFQRNLDTYRLLTKLHIPRNIDLSKVQSFNIAVMNVGAPAGGMNAVVRSFVRMGIYHHCKVFGIKNSFLGLMNGDLKQMAWRDVSNWVMHGGSFLGTQKQLPTENMDKIAAALQKFDIHALLLAGGFEAYHSCLLLARGREKFPSLRIPLCVIPCTISNNVPGTSLSLGSDTAVNEICMMIDKLKQSAAGTKKRVFIIETMGGYCGYLATLSALASGADNAYIFEEKFSVGDIVDDVKVIVKKMKTGVQRYLVVRCENANNNYTTEFVKQLFAEEGKGEFSTRINILGHAQQGGNPTAFDRNMGTKLAARALEYLVAQVHASYDSATGKVNATHDDTATLLGLLGRRVVFTPVEELALETDFEHRLPKDQWWLRVRPLLRILAKHESLYESEFKPYEDCDAEDEG</sequence>
<keyword evidence="9 15" id="KW-0547">Nucleotide-binding</keyword>
<organism evidence="19 21">
    <name type="scientific">Dracunculus medinensis</name>
    <name type="common">Guinea worm</name>
    <dbReference type="NCBI Taxonomy" id="318479"/>
    <lineage>
        <taxon>Eukaryota</taxon>
        <taxon>Metazoa</taxon>
        <taxon>Ecdysozoa</taxon>
        <taxon>Nematoda</taxon>
        <taxon>Chromadorea</taxon>
        <taxon>Rhabditida</taxon>
        <taxon>Spirurina</taxon>
        <taxon>Dracunculoidea</taxon>
        <taxon>Dracunculidae</taxon>
        <taxon>Dracunculus</taxon>
    </lineage>
</organism>
<dbReference type="Gene3D" id="3.40.50.460">
    <property type="entry name" value="Phosphofructokinase domain"/>
    <property type="match status" value="2"/>
</dbReference>
<proteinExistence type="inferred from homology"/>
<dbReference type="GO" id="GO:0061621">
    <property type="term" value="P:canonical glycolysis"/>
    <property type="evidence" value="ECO:0007669"/>
    <property type="project" value="TreeGrafter"/>
</dbReference>
<feature type="region of interest" description="C-terminal regulatory PFK domain 2" evidence="15">
    <location>
        <begin position="453"/>
        <end position="828"/>
    </location>
</feature>
<dbReference type="InterPro" id="IPR015912">
    <property type="entry name" value="Phosphofructokinase_CS"/>
</dbReference>
<dbReference type="OrthoDB" id="537915at2759"/>
<dbReference type="Pfam" id="PF00365">
    <property type="entry name" value="PFK"/>
    <property type="match status" value="2"/>
</dbReference>
<comment type="similarity">
    <text evidence="16">Belongs to the phosphofructokinase type A (PFKA) family. ATP-dependent PFK group I subfamily. Eukaryotic two domain clade "E" sub-subfamily.</text>
</comment>
<dbReference type="PROSITE" id="PS00433">
    <property type="entry name" value="PHOSPHOFRUCTOKINASE"/>
    <property type="match status" value="2"/>
</dbReference>
<evidence type="ECO:0000256" key="13">
    <source>
        <dbReference type="ARBA" id="ARBA00023152"/>
    </source>
</evidence>
<dbReference type="STRING" id="318479.A0A0N4UC19"/>
<dbReference type="GO" id="GO:0070095">
    <property type="term" value="F:fructose-6-phosphate binding"/>
    <property type="evidence" value="ECO:0007669"/>
    <property type="project" value="TreeGrafter"/>
</dbReference>
<reference evidence="21" key="1">
    <citation type="submission" date="2017-02" db="UniProtKB">
        <authorList>
            <consortium name="WormBaseParasite"/>
        </authorList>
    </citation>
    <scope>IDENTIFICATION</scope>
</reference>
<dbReference type="FunFam" id="3.40.50.460:FF:000008">
    <property type="entry name" value="ATP-dependent 6-phosphofructokinase"/>
    <property type="match status" value="1"/>
</dbReference>
<feature type="domain" description="Phosphofructokinase" evidence="17">
    <location>
        <begin position="65"/>
        <end position="371"/>
    </location>
</feature>
<evidence type="ECO:0000256" key="8">
    <source>
        <dbReference type="ARBA" id="ARBA00022723"/>
    </source>
</evidence>
<dbReference type="GO" id="GO:0003872">
    <property type="term" value="F:6-phosphofructokinase activity"/>
    <property type="evidence" value="ECO:0007669"/>
    <property type="project" value="UniProtKB-UniRule"/>
</dbReference>
<feature type="binding site" description="in other chain" evidence="15">
    <location>
        <position position="311"/>
    </location>
    <ligand>
        <name>substrate</name>
        <note>ligand shared between dimeric partners</note>
    </ligand>
</feature>
<dbReference type="PRINTS" id="PR00476">
    <property type="entry name" value="PHFRCTKINASE"/>
</dbReference>
<evidence type="ECO:0000256" key="16">
    <source>
        <dbReference type="PIRNR" id="PIRNR000533"/>
    </source>
</evidence>
<dbReference type="EMBL" id="UYYG01001171">
    <property type="protein sequence ID" value="VDN58696.1"/>
    <property type="molecule type" value="Genomic_DNA"/>
</dbReference>
<dbReference type="GO" id="GO:0046872">
    <property type="term" value="F:metal ion binding"/>
    <property type="evidence" value="ECO:0007669"/>
    <property type="project" value="UniProtKB-KW"/>
</dbReference>
<feature type="binding site" description="in other chain" evidence="15">
    <location>
        <position position="680"/>
    </location>
    <ligand>
        <name>beta-D-fructose 2,6-bisphosphate</name>
        <dbReference type="ChEBI" id="CHEBI:58579"/>
        <note>allosteric activator; ligand shared between dimeric partners</note>
    </ligand>
</feature>
<comment type="subcellular location">
    <subcellularLocation>
        <location evidence="3 15">Cytoplasm</location>
    </subcellularLocation>
</comment>
<dbReference type="HAMAP" id="MF_03184">
    <property type="entry name" value="Phosphofructokinase_I_E"/>
    <property type="match status" value="1"/>
</dbReference>
<dbReference type="PIRSF" id="PIRSF000533">
    <property type="entry name" value="ATP_PFK_euk"/>
    <property type="match status" value="1"/>
</dbReference>
<evidence type="ECO:0000259" key="17">
    <source>
        <dbReference type="Pfam" id="PF00365"/>
    </source>
</evidence>
<dbReference type="Proteomes" id="UP000274756">
    <property type="component" value="Unassembled WGS sequence"/>
</dbReference>
<comment type="similarity">
    <text evidence="15">Belongs to the phosphofructokinase type A (PFKA) family. ATP-dependent PFK group I subfamily. Eukaryotic two domain clade 'E' sub-subfamily.</text>
</comment>
<dbReference type="AlphaFoldDB" id="A0A0N4UC19"/>
<comment type="caution">
    <text evidence="15">Lacks conserved residue(s) required for the propagation of feature annotation.</text>
</comment>
<dbReference type="NCBIfam" id="TIGR02478">
    <property type="entry name" value="6PF1K_euk"/>
    <property type="match status" value="1"/>
</dbReference>
<feature type="binding site" evidence="15">
    <location>
        <position position="617"/>
    </location>
    <ligand>
        <name>beta-D-fructose 2,6-bisphosphate</name>
        <dbReference type="ChEBI" id="CHEBI:58579"/>
        <note>allosteric activator; ligand shared between dimeric partners</note>
    </ligand>
</feature>
<keyword evidence="6 15" id="KW-0021">Allosteric enzyme</keyword>
<evidence type="ECO:0000313" key="18">
    <source>
        <dbReference type="EMBL" id="VDN58696.1"/>
    </source>
</evidence>
<evidence type="ECO:0000256" key="12">
    <source>
        <dbReference type="ARBA" id="ARBA00022842"/>
    </source>
</evidence>
<evidence type="ECO:0000256" key="3">
    <source>
        <dbReference type="ARBA" id="ARBA00004496"/>
    </source>
</evidence>
<name>A0A0N4UC19_DRAME</name>
<dbReference type="EC" id="2.7.1.11" evidence="15"/>
<accession>A0A0N4UC19</accession>
<keyword evidence="7 15" id="KW-0808">Transferase</keyword>
<dbReference type="InterPro" id="IPR009161">
    <property type="entry name" value="6-Pfructokinase_euk"/>
</dbReference>
<keyword evidence="5 15" id="KW-0963">Cytoplasm</keyword>
<evidence type="ECO:0000256" key="15">
    <source>
        <dbReference type="HAMAP-Rule" id="MF_03184"/>
    </source>
</evidence>
<comment type="pathway">
    <text evidence="4 15 16">Carbohydrate degradation; glycolysis; D-glyceraldehyde 3-phosphate and glycerone phosphate from D-glucose: step 3/4.</text>
</comment>
<dbReference type="FunFam" id="3.40.50.450:FF:000064">
    <property type="entry name" value="Phosphofructokinase, platelet b"/>
    <property type="match status" value="1"/>
</dbReference>
<feature type="binding site" description="in other chain" evidence="15">
    <location>
        <begin position="345"/>
        <end position="348"/>
    </location>
    <ligand>
        <name>substrate</name>
        <note>ligand shared between dimeric partners</note>
    </ligand>
</feature>
<dbReference type="GO" id="GO:0042802">
    <property type="term" value="F:identical protein binding"/>
    <property type="evidence" value="ECO:0007669"/>
    <property type="project" value="TreeGrafter"/>
</dbReference>
<keyword evidence="11 15" id="KW-0067">ATP-binding</keyword>
<feature type="binding site" description="in other chain" evidence="15">
    <location>
        <begin position="712"/>
        <end position="715"/>
    </location>
    <ligand>
        <name>beta-D-fructose 2,6-bisphosphate</name>
        <dbReference type="ChEBI" id="CHEBI:58579"/>
        <note>allosteric activator; ligand shared between dimeric partners</note>
    </ligand>
</feature>
<dbReference type="FunFam" id="3.40.50.450:FF:000043">
    <property type="entry name" value="ATP-dependent 6-phosphofructokinase, platelet type"/>
    <property type="match status" value="1"/>
</dbReference>
<dbReference type="InterPro" id="IPR035966">
    <property type="entry name" value="PKF_sf"/>
</dbReference>
<evidence type="ECO:0000256" key="14">
    <source>
        <dbReference type="ARBA" id="ARBA00048070"/>
    </source>
</evidence>
<dbReference type="GO" id="GO:0005524">
    <property type="term" value="F:ATP binding"/>
    <property type="evidence" value="ECO:0007669"/>
    <property type="project" value="UniProtKB-KW"/>
</dbReference>
<evidence type="ECO:0000256" key="4">
    <source>
        <dbReference type="ARBA" id="ARBA00004679"/>
    </source>
</evidence>
<dbReference type="FunFam" id="3.40.50.460:FF:000003">
    <property type="entry name" value="ATP-dependent 6-phosphofructokinase"/>
    <property type="match status" value="1"/>
</dbReference>
<feature type="active site" description="Proton acceptor" evidence="15">
    <location>
        <position position="213"/>
    </location>
</feature>
<dbReference type="InterPro" id="IPR000023">
    <property type="entry name" value="Phosphofructokinase_dom"/>
</dbReference>
<feature type="binding site" description="in other chain" evidence="15">
    <location>
        <begin position="624"/>
        <end position="626"/>
    </location>
    <ligand>
        <name>beta-D-fructose 2,6-bisphosphate</name>
        <dbReference type="ChEBI" id="CHEBI:58579"/>
        <note>allosteric activator; ligand shared between dimeric partners</note>
    </ligand>
</feature>
<feature type="binding site" evidence="15">
    <location>
        <position position="72"/>
    </location>
    <ligand>
        <name>ATP</name>
        <dbReference type="ChEBI" id="CHEBI:30616"/>
    </ligand>
</feature>
<evidence type="ECO:0000256" key="2">
    <source>
        <dbReference type="ARBA" id="ARBA00002659"/>
    </source>
</evidence>
<dbReference type="InterPro" id="IPR022953">
    <property type="entry name" value="ATP_PFK"/>
</dbReference>
<keyword evidence="12 15" id="KW-0460">Magnesium</keyword>
<feature type="binding site" description="in other chain" evidence="15">
    <location>
        <begin position="211"/>
        <end position="213"/>
    </location>
    <ligand>
        <name>substrate</name>
        <note>ligand shared between dimeric partners</note>
    </ligand>
</feature>
<dbReference type="SUPFAM" id="SSF53784">
    <property type="entry name" value="Phosphofructokinase"/>
    <property type="match status" value="2"/>
</dbReference>
<comment type="function">
    <text evidence="2 15">Catalyzes the phosphorylation of D-fructose 6-phosphate to fructose 1,6-bisphosphate by ATP, the first committing step of glycolysis.</text>
</comment>
<evidence type="ECO:0000313" key="21">
    <source>
        <dbReference type="WBParaSite" id="DME_0000478601-mRNA-1"/>
    </source>
</evidence>
<feature type="binding site" evidence="15">
    <location>
        <position position="166"/>
    </location>
    <ligand>
        <name>Mg(2+)</name>
        <dbReference type="ChEBI" id="CHEBI:18420"/>
        <note>catalytic</note>
    </ligand>
</feature>
<dbReference type="WBParaSite" id="DME_0000478601-mRNA-1">
    <property type="protein sequence ID" value="DME_0000478601-mRNA-1"/>
    <property type="gene ID" value="DME_0000478601"/>
</dbReference>
<evidence type="ECO:0000256" key="6">
    <source>
        <dbReference type="ARBA" id="ARBA00022533"/>
    </source>
</evidence>
<comment type="catalytic activity">
    <reaction evidence="14 15 16">
        <text>beta-D-fructose 6-phosphate + ATP = beta-D-fructose 1,6-bisphosphate + ADP + H(+)</text>
        <dbReference type="Rhea" id="RHEA:16109"/>
        <dbReference type="ChEBI" id="CHEBI:15378"/>
        <dbReference type="ChEBI" id="CHEBI:30616"/>
        <dbReference type="ChEBI" id="CHEBI:32966"/>
        <dbReference type="ChEBI" id="CHEBI:57634"/>
        <dbReference type="ChEBI" id="CHEBI:456216"/>
        <dbReference type="EC" id="2.7.1.11"/>
    </reaction>
</comment>
<comment type="subunit">
    <text evidence="15">Homotetramer.</text>
</comment>
<feature type="binding site" evidence="15">
    <location>
        <begin position="135"/>
        <end position="136"/>
    </location>
    <ligand>
        <name>ATP</name>
        <dbReference type="ChEBI" id="CHEBI:30616"/>
    </ligand>
</feature>
<dbReference type="UniPathway" id="UPA00109">
    <property type="reaction ID" value="UER00182"/>
</dbReference>